<dbReference type="Pfam" id="PF16074">
    <property type="entry name" value="PilW"/>
    <property type="match status" value="1"/>
</dbReference>
<dbReference type="Pfam" id="PF07963">
    <property type="entry name" value="N_methyl"/>
    <property type="match status" value="1"/>
</dbReference>
<dbReference type="InterPro" id="IPR032092">
    <property type="entry name" value="PilW"/>
</dbReference>
<dbReference type="InterPro" id="IPR012902">
    <property type="entry name" value="N_methyl_site"/>
</dbReference>
<proteinExistence type="predicted"/>
<comment type="caution">
    <text evidence="2">The sequence shown here is derived from an EMBL/GenBank/DDBJ whole genome shotgun (WGS) entry which is preliminary data.</text>
</comment>
<evidence type="ECO:0000313" key="2">
    <source>
        <dbReference type="EMBL" id="MDO3380795.1"/>
    </source>
</evidence>
<dbReference type="Proteomes" id="UP001168380">
    <property type="component" value="Unassembled WGS sequence"/>
</dbReference>
<keyword evidence="1" id="KW-1133">Transmembrane helix</keyword>
<evidence type="ECO:0000313" key="3">
    <source>
        <dbReference type="Proteomes" id="UP001168380"/>
    </source>
</evidence>
<organism evidence="2 3">
    <name type="scientific">Gilvimarinus algae</name>
    <dbReference type="NCBI Taxonomy" id="3058037"/>
    <lineage>
        <taxon>Bacteria</taxon>
        <taxon>Pseudomonadati</taxon>
        <taxon>Pseudomonadota</taxon>
        <taxon>Gammaproteobacteria</taxon>
        <taxon>Cellvibrionales</taxon>
        <taxon>Cellvibrionaceae</taxon>
        <taxon>Gilvimarinus</taxon>
    </lineage>
</organism>
<dbReference type="NCBIfam" id="TIGR02532">
    <property type="entry name" value="IV_pilin_GFxxxE"/>
    <property type="match status" value="1"/>
</dbReference>
<gene>
    <name evidence="2" type="ORF">QWI16_01335</name>
</gene>
<dbReference type="EMBL" id="JAULRT010000031">
    <property type="protein sequence ID" value="MDO3380795.1"/>
    <property type="molecule type" value="Genomic_DNA"/>
</dbReference>
<accession>A0ABT8T9K0</accession>
<keyword evidence="1" id="KW-0472">Membrane</keyword>
<reference evidence="2" key="1">
    <citation type="submission" date="2023-07" db="EMBL/GenBank/DDBJ databases">
        <title>Gilvimarinus algae sp. nov., isolated from the surface of Kelp.</title>
        <authorList>
            <person name="Sun Y.Y."/>
            <person name="Gong Y."/>
            <person name="Du Z.J."/>
        </authorList>
    </citation>
    <scope>NUCLEOTIDE SEQUENCE</scope>
    <source>
        <strain evidence="2">SDUM040014</strain>
    </source>
</reference>
<dbReference type="RefSeq" id="WP_302710916.1">
    <property type="nucleotide sequence ID" value="NZ_JAULRT010000031.1"/>
</dbReference>
<evidence type="ECO:0000256" key="1">
    <source>
        <dbReference type="SAM" id="Phobius"/>
    </source>
</evidence>
<protein>
    <submittedName>
        <fullName evidence="2">PilW family protein</fullName>
    </submittedName>
</protein>
<sequence>MRMFQQRGLSLVELLISITIGLVLMTGIVQLFLSSKEVFTTQQGLSRLQETGRLAVEFISRDLRQAGYMGCAHPTDWNVGTTLNNGHTFNSSFEFGTPLQVYDAPPPNIALAPAPKAGTQILVAYTANDDSASVSQTNTSELVFIDLTTPAGEDCPSGICANDIVVVADCDKAMVFQVTGFNEVGAEVELQHQAGADPGNARTSWGGNPDNLVETFSEGAEVFKINTVAYYVAEDAEGNPGLYQKIGGDPSFELLRGVENLNISVGVDNNADRAADEYIDHGSVGANWKNVVALRVEVLVRTPEDKATSENQTYEFAGAEVTATDNRIRQVFTTTIGVRSKLP</sequence>
<keyword evidence="1" id="KW-0812">Transmembrane</keyword>
<keyword evidence="3" id="KW-1185">Reference proteome</keyword>
<dbReference type="PROSITE" id="PS00409">
    <property type="entry name" value="PROKAR_NTER_METHYL"/>
    <property type="match status" value="1"/>
</dbReference>
<feature type="transmembrane region" description="Helical" evidence="1">
    <location>
        <begin position="12"/>
        <end position="33"/>
    </location>
</feature>
<name>A0ABT8T9K0_9GAMM</name>